<evidence type="ECO:0000256" key="2">
    <source>
        <dbReference type="ARBA" id="ARBA00022729"/>
    </source>
</evidence>
<evidence type="ECO:0000256" key="1">
    <source>
        <dbReference type="ARBA" id="ARBA00004613"/>
    </source>
</evidence>
<dbReference type="GO" id="GO:0005975">
    <property type="term" value="P:carbohydrate metabolic process"/>
    <property type="evidence" value="ECO:0007669"/>
    <property type="project" value="InterPro"/>
</dbReference>
<dbReference type="Pfam" id="PF01522">
    <property type="entry name" value="Polysacc_deac_1"/>
    <property type="match status" value="1"/>
</dbReference>
<gene>
    <name evidence="4" type="ORF">COT64_03695</name>
</gene>
<dbReference type="Gene3D" id="3.20.20.370">
    <property type="entry name" value="Glycoside hydrolase/deacetylase"/>
    <property type="match status" value="1"/>
</dbReference>
<dbReference type="InterPro" id="IPR011330">
    <property type="entry name" value="Glyco_hydro/deAcase_b/a-brl"/>
</dbReference>
<evidence type="ECO:0000313" key="5">
    <source>
        <dbReference type="Proteomes" id="UP000230775"/>
    </source>
</evidence>
<comment type="caution">
    <text evidence="4">The sequence shown here is derived from an EMBL/GenBank/DDBJ whole genome shotgun (WGS) entry which is preliminary data.</text>
</comment>
<dbReference type="InterPro" id="IPR002509">
    <property type="entry name" value="NODB_dom"/>
</dbReference>
<reference evidence="5" key="1">
    <citation type="submission" date="2017-09" db="EMBL/GenBank/DDBJ databases">
        <title>Depth-based differentiation of microbial function through sediment-hosted aquifers and enrichment of novel symbionts in the deep terrestrial subsurface.</title>
        <authorList>
            <person name="Probst A.J."/>
            <person name="Ladd B."/>
            <person name="Jarett J.K."/>
            <person name="Geller-Mcgrath D.E."/>
            <person name="Sieber C.M.K."/>
            <person name="Emerson J.B."/>
            <person name="Anantharaman K."/>
            <person name="Thomas B.C."/>
            <person name="Malmstrom R."/>
            <person name="Stieglmeier M."/>
            <person name="Klingl A."/>
            <person name="Woyke T."/>
            <person name="Ryan C.M."/>
            <person name="Banfield J.F."/>
        </authorList>
    </citation>
    <scope>NUCLEOTIDE SEQUENCE [LARGE SCALE GENOMIC DNA]</scope>
</reference>
<dbReference type="PANTHER" id="PTHR34216">
    <property type="match status" value="1"/>
</dbReference>
<protein>
    <recommendedName>
        <fullName evidence="3">NodB homology domain-containing protein</fullName>
    </recommendedName>
</protein>
<dbReference type="AlphaFoldDB" id="A0A2H0WNM7"/>
<evidence type="ECO:0000259" key="3">
    <source>
        <dbReference type="Pfam" id="PF01522"/>
    </source>
</evidence>
<proteinExistence type="predicted"/>
<dbReference type="EMBL" id="PEZI01000077">
    <property type="protein sequence ID" value="PIS14241.1"/>
    <property type="molecule type" value="Genomic_DNA"/>
</dbReference>
<dbReference type="Proteomes" id="UP000230775">
    <property type="component" value="Unassembled WGS sequence"/>
</dbReference>
<organism evidence="4 5">
    <name type="scientific">Candidatus Shapirobacteria bacterium CG09_land_8_20_14_0_10_39_12</name>
    <dbReference type="NCBI Taxonomy" id="1974885"/>
    <lineage>
        <taxon>Bacteria</taxon>
        <taxon>Candidatus Shapironibacteriota</taxon>
    </lineage>
</organism>
<feature type="domain" description="NodB homology" evidence="3">
    <location>
        <begin position="50"/>
        <end position="192"/>
    </location>
</feature>
<evidence type="ECO:0000313" key="4">
    <source>
        <dbReference type="EMBL" id="PIS14241.1"/>
    </source>
</evidence>
<dbReference type="GO" id="GO:0016810">
    <property type="term" value="F:hydrolase activity, acting on carbon-nitrogen (but not peptide) bonds"/>
    <property type="evidence" value="ECO:0007669"/>
    <property type="project" value="InterPro"/>
</dbReference>
<name>A0A2H0WNM7_9BACT</name>
<sequence length="232" mass="27122">MNIYLNFVFHYLSDNSNDNWTLTIKKMFSIIKGVDRLLELKRVRFNKYRIYFDDGERSFFDSLYPLTKTKDLFSTITLGITTNFIGKSNYLKDKEIMFLKNKGINIASHGVSHSAVALYDSEDKILLPTLKGGSYKNSPFGKTKRLKVNEVMFQYLESYQRLVSLVGKIDEFIFPYGLYNHQSVQINENLKLYRYLTTCDNRLDHGSFLRPRYLVNNSKPIAKILDEISNLE</sequence>
<dbReference type="InterPro" id="IPR051398">
    <property type="entry name" value="Polysacch_Deacetylase"/>
</dbReference>
<dbReference type="GO" id="GO:0005576">
    <property type="term" value="C:extracellular region"/>
    <property type="evidence" value="ECO:0007669"/>
    <property type="project" value="UniProtKB-SubCell"/>
</dbReference>
<accession>A0A2H0WNM7</accession>
<comment type="subcellular location">
    <subcellularLocation>
        <location evidence="1">Secreted</location>
    </subcellularLocation>
</comment>
<dbReference type="PANTHER" id="PTHR34216:SF3">
    <property type="entry name" value="POLY-BETA-1,6-N-ACETYL-D-GLUCOSAMINE N-DEACETYLASE"/>
    <property type="match status" value="1"/>
</dbReference>
<dbReference type="SUPFAM" id="SSF88713">
    <property type="entry name" value="Glycoside hydrolase/deacetylase"/>
    <property type="match status" value="1"/>
</dbReference>
<keyword evidence="2" id="KW-0732">Signal</keyword>